<accession>A0A8J2VK84</accession>
<evidence type="ECO:0000313" key="2">
    <source>
        <dbReference type="Proteomes" id="UP000625210"/>
    </source>
</evidence>
<proteinExistence type="predicted"/>
<gene>
    <name evidence="1" type="ORF">GCM10011571_32350</name>
</gene>
<dbReference type="RefSeq" id="WP_188648929.1">
    <property type="nucleotide sequence ID" value="NZ_BMHQ01000015.1"/>
</dbReference>
<reference evidence="1" key="1">
    <citation type="journal article" date="2014" name="Int. J. Syst. Evol. Microbiol.">
        <title>Complete genome sequence of Corynebacterium casei LMG S-19264T (=DSM 44701T), isolated from a smear-ripened cheese.</title>
        <authorList>
            <consortium name="US DOE Joint Genome Institute (JGI-PGF)"/>
            <person name="Walter F."/>
            <person name="Albersmeier A."/>
            <person name="Kalinowski J."/>
            <person name="Ruckert C."/>
        </authorList>
    </citation>
    <scope>NUCLEOTIDE SEQUENCE</scope>
    <source>
        <strain evidence="1">CGMCC 1.15179</strain>
    </source>
</reference>
<sequence length="46" mass="5238">MAFHIQETYETQCEYCGETLKIRVYEDDVDGYKAVEQECGCGVAIV</sequence>
<dbReference type="AlphaFoldDB" id="A0A8J2VK84"/>
<protein>
    <submittedName>
        <fullName evidence="1">Uncharacterized protein</fullName>
    </submittedName>
</protein>
<organism evidence="1 2">
    <name type="scientific">Marinithermofilum abyssi</name>
    <dbReference type="NCBI Taxonomy" id="1571185"/>
    <lineage>
        <taxon>Bacteria</taxon>
        <taxon>Bacillati</taxon>
        <taxon>Bacillota</taxon>
        <taxon>Bacilli</taxon>
        <taxon>Bacillales</taxon>
        <taxon>Thermoactinomycetaceae</taxon>
        <taxon>Marinithermofilum</taxon>
    </lineage>
</organism>
<comment type="caution">
    <text evidence="1">The sequence shown here is derived from an EMBL/GenBank/DDBJ whole genome shotgun (WGS) entry which is preliminary data.</text>
</comment>
<evidence type="ECO:0000313" key="1">
    <source>
        <dbReference type="EMBL" id="GGE27674.1"/>
    </source>
</evidence>
<reference evidence="1" key="2">
    <citation type="submission" date="2020-09" db="EMBL/GenBank/DDBJ databases">
        <authorList>
            <person name="Sun Q."/>
            <person name="Zhou Y."/>
        </authorList>
    </citation>
    <scope>NUCLEOTIDE SEQUENCE</scope>
    <source>
        <strain evidence="1">CGMCC 1.15179</strain>
    </source>
</reference>
<dbReference type="Proteomes" id="UP000625210">
    <property type="component" value="Unassembled WGS sequence"/>
</dbReference>
<keyword evidence="2" id="KW-1185">Reference proteome</keyword>
<name>A0A8J2VK84_9BACL</name>
<dbReference type="EMBL" id="BMHQ01000015">
    <property type="protein sequence ID" value="GGE27674.1"/>
    <property type="molecule type" value="Genomic_DNA"/>
</dbReference>